<feature type="chain" id="PRO_5011720855" evidence="1">
    <location>
        <begin position="21"/>
        <end position="142"/>
    </location>
</feature>
<protein>
    <submittedName>
        <fullName evidence="2">Uncharacterized protein</fullName>
    </submittedName>
</protein>
<reference evidence="2 3" key="1">
    <citation type="submission" date="2016-10" db="EMBL/GenBank/DDBJ databases">
        <authorList>
            <person name="de Groot N.N."/>
        </authorList>
    </citation>
    <scope>NUCLEOTIDE SEQUENCE [LARGE SCALE GENOMIC DNA]</scope>
    <source>
        <strain evidence="2 3">DSM 25927</strain>
    </source>
</reference>
<organism evidence="2 3">
    <name type="scientific">Solimonas aquatica</name>
    <dbReference type="NCBI Taxonomy" id="489703"/>
    <lineage>
        <taxon>Bacteria</taxon>
        <taxon>Pseudomonadati</taxon>
        <taxon>Pseudomonadota</taxon>
        <taxon>Gammaproteobacteria</taxon>
        <taxon>Nevskiales</taxon>
        <taxon>Nevskiaceae</taxon>
        <taxon>Solimonas</taxon>
    </lineage>
</organism>
<evidence type="ECO:0000256" key="1">
    <source>
        <dbReference type="SAM" id="SignalP"/>
    </source>
</evidence>
<proteinExistence type="predicted"/>
<evidence type="ECO:0000313" key="3">
    <source>
        <dbReference type="Proteomes" id="UP000199233"/>
    </source>
</evidence>
<gene>
    <name evidence="2" type="ORF">SAMN04488038_101201</name>
</gene>
<name>A0A1H8ZXP9_9GAMM</name>
<dbReference type="Proteomes" id="UP000199233">
    <property type="component" value="Unassembled WGS sequence"/>
</dbReference>
<feature type="signal peptide" evidence="1">
    <location>
        <begin position="1"/>
        <end position="20"/>
    </location>
</feature>
<keyword evidence="3" id="KW-1185">Reference proteome</keyword>
<dbReference type="RefSeq" id="WP_177188780.1">
    <property type="nucleotide sequence ID" value="NZ_FOFS01000001.1"/>
</dbReference>
<dbReference type="STRING" id="489703.SAMN04488038_101201"/>
<accession>A0A1H8ZXP9</accession>
<keyword evidence="1" id="KW-0732">Signal</keyword>
<sequence>MRLPLFCSVVLMCLSSAAPAADALRPDHPLLGTWALQIPNRACVETYEIRADGTTLVTSANEIAVSEFTISDKPSEKGFYKWDDKIVKDNGGKDCSGQVTKPGKKVTLFLRFHPSGKLFVLCEKEDLKSCFGPFVRQEEQAI</sequence>
<evidence type="ECO:0000313" key="2">
    <source>
        <dbReference type="EMBL" id="SEP69230.1"/>
    </source>
</evidence>
<dbReference type="AlphaFoldDB" id="A0A1H8ZXP9"/>
<dbReference type="EMBL" id="FOFS01000001">
    <property type="protein sequence ID" value="SEP69230.1"/>
    <property type="molecule type" value="Genomic_DNA"/>
</dbReference>